<organism evidence="2 3">
    <name type="scientific">Rhizorhabdus wittichii (strain DSM 6014 / CCUG 31198 / JCM 15750 / NBRC 105917 / EY 4224 / RW1)</name>
    <name type="common">Sphingomonas wittichii</name>
    <dbReference type="NCBI Taxonomy" id="392499"/>
    <lineage>
        <taxon>Bacteria</taxon>
        <taxon>Pseudomonadati</taxon>
        <taxon>Pseudomonadota</taxon>
        <taxon>Alphaproteobacteria</taxon>
        <taxon>Sphingomonadales</taxon>
        <taxon>Sphingomonadaceae</taxon>
        <taxon>Rhizorhabdus</taxon>
    </lineage>
</organism>
<keyword evidence="3" id="KW-1185">Reference proteome</keyword>
<reference evidence="2 3" key="1">
    <citation type="journal article" date="2010" name="J. Bacteriol.">
        <title>Genome sequence of the dioxin-mineralizing bacterium Sphingomonas wittichii RW1.</title>
        <authorList>
            <person name="Miller T.R."/>
            <person name="Delcher A.L."/>
            <person name="Salzberg S.L."/>
            <person name="Saunders E."/>
            <person name="Detter J.C."/>
            <person name="Halden R.U."/>
        </authorList>
    </citation>
    <scope>NUCLEOTIDE SEQUENCE [LARGE SCALE GENOMIC DNA]</scope>
    <source>
        <strain evidence="3">DSM 6014 / CCUG 31198 / JCM 15750 / NBRC 105917 / EY 4224 / RW1</strain>
    </source>
</reference>
<dbReference type="EMBL" id="CP000699">
    <property type="protein sequence ID" value="ABQ69731.1"/>
    <property type="molecule type" value="Genomic_DNA"/>
</dbReference>
<feature type="region of interest" description="Disordered" evidence="1">
    <location>
        <begin position="1"/>
        <end position="20"/>
    </location>
</feature>
<evidence type="ECO:0000313" key="2">
    <source>
        <dbReference type="EMBL" id="ABQ69731.1"/>
    </source>
</evidence>
<dbReference type="OrthoDB" id="7193207at2"/>
<accession>A0A9J9HDE1</accession>
<sequence>MSKTRAHSSPKRRGRARTGALPKDLYAYAEARPLPRIGRPPKHSPETWTVTDDWPDPLPVTEAEIDLFEAWFGDLFDELFGPST</sequence>
<evidence type="ECO:0000313" key="3">
    <source>
        <dbReference type="Proteomes" id="UP000001989"/>
    </source>
</evidence>
<gene>
    <name evidence="2" type="ordered locus">Swit_3385</name>
</gene>
<dbReference type="AlphaFoldDB" id="A0A9J9HDE1"/>
<dbReference type="KEGG" id="swi:Swit_3385"/>
<proteinExistence type="predicted"/>
<name>A0A9J9HDE1_RHIWR</name>
<feature type="region of interest" description="Disordered" evidence="1">
    <location>
        <begin position="32"/>
        <end position="55"/>
    </location>
</feature>
<feature type="compositionally biased region" description="Basic residues" evidence="1">
    <location>
        <begin position="1"/>
        <end position="16"/>
    </location>
</feature>
<dbReference type="Proteomes" id="UP000001989">
    <property type="component" value="Chromosome"/>
</dbReference>
<protein>
    <submittedName>
        <fullName evidence="2">Uncharacterized protein</fullName>
    </submittedName>
</protein>
<evidence type="ECO:0000256" key="1">
    <source>
        <dbReference type="SAM" id="MobiDB-lite"/>
    </source>
</evidence>